<dbReference type="OrthoDB" id="425681at2759"/>
<evidence type="ECO:0000313" key="2">
    <source>
        <dbReference type="EMBL" id="GBP68658.1"/>
    </source>
</evidence>
<dbReference type="AlphaFoldDB" id="A0A4C1XYH8"/>
<comment type="caution">
    <text evidence="2">The sequence shown here is derived from an EMBL/GenBank/DDBJ whole genome shotgun (WGS) entry which is preliminary data.</text>
</comment>
<gene>
    <name evidence="2" type="ORF">EVAR_47664_1</name>
</gene>
<feature type="compositionally biased region" description="Basic and acidic residues" evidence="1">
    <location>
        <begin position="21"/>
        <end position="30"/>
    </location>
</feature>
<accession>A0A4C1XYH8</accession>
<evidence type="ECO:0000256" key="1">
    <source>
        <dbReference type="SAM" id="MobiDB-lite"/>
    </source>
</evidence>
<keyword evidence="3" id="KW-1185">Reference proteome</keyword>
<sequence>MGGRRAGVWADSVASGGIRLDGAHARRDAQRPLTTNRTASPASRAPRALNGPLTSPNDVMKRPTRKILCRQYGDILKVGQILNTQNRRACMKRLRDVSEAREICKDG</sequence>
<reference evidence="2 3" key="1">
    <citation type="journal article" date="2019" name="Commun. Biol.">
        <title>The bagworm genome reveals a unique fibroin gene that provides high tensile strength.</title>
        <authorList>
            <person name="Kono N."/>
            <person name="Nakamura H."/>
            <person name="Ohtoshi R."/>
            <person name="Tomita M."/>
            <person name="Numata K."/>
            <person name="Arakawa K."/>
        </authorList>
    </citation>
    <scope>NUCLEOTIDE SEQUENCE [LARGE SCALE GENOMIC DNA]</scope>
</reference>
<protein>
    <submittedName>
        <fullName evidence="2">Uncharacterized protein</fullName>
    </submittedName>
</protein>
<name>A0A4C1XYH8_EUMVA</name>
<proteinExistence type="predicted"/>
<organism evidence="2 3">
    <name type="scientific">Eumeta variegata</name>
    <name type="common">Bagworm moth</name>
    <name type="synonym">Eumeta japonica</name>
    <dbReference type="NCBI Taxonomy" id="151549"/>
    <lineage>
        <taxon>Eukaryota</taxon>
        <taxon>Metazoa</taxon>
        <taxon>Ecdysozoa</taxon>
        <taxon>Arthropoda</taxon>
        <taxon>Hexapoda</taxon>
        <taxon>Insecta</taxon>
        <taxon>Pterygota</taxon>
        <taxon>Neoptera</taxon>
        <taxon>Endopterygota</taxon>
        <taxon>Lepidoptera</taxon>
        <taxon>Glossata</taxon>
        <taxon>Ditrysia</taxon>
        <taxon>Tineoidea</taxon>
        <taxon>Psychidae</taxon>
        <taxon>Oiketicinae</taxon>
        <taxon>Eumeta</taxon>
    </lineage>
</organism>
<feature type="compositionally biased region" description="Low complexity" evidence="1">
    <location>
        <begin position="39"/>
        <end position="48"/>
    </location>
</feature>
<evidence type="ECO:0000313" key="3">
    <source>
        <dbReference type="Proteomes" id="UP000299102"/>
    </source>
</evidence>
<dbReference type="EMBL" id="BGZK01001019">
    <property type="protein sequence ID" value="GBP68658.1"/>
    <property type="molecule type" value="Genomic_DNA"/>
</dbReference>
<dbReference type="Proteomes" id="UP000299102">
    <property type="component" value="Unassembled WGS sequence"/>
</dbReference>
<feature type="region of interest" description="Disordered" evidence="1">
    <location>
        <begin position="20"/>
        <end position="62"/>
    </location>
</feature>